<evidence type="ECO:0000313" key="5">
    <source>
        <dbReference type="Proteomes" id="UP000827889"/>
    </source>
</evidence>
<dbReference type="Proteomes" id="UP000827889">
    <property type="component" value="Chromosome 9"/>
</dbReference>
<organism evidence="5 6">
    <name type="scientific">Rhodamnia argentea</name>
    <dbReference type="NCBI Taxonomy" id="178133"/>
    <lineage>
        <taxon>Eukaryota</taxon>
        <taxon>Viridiplantae</taxon>
        <taxon>Streptophyta</taxon>
        <taxon>Embryophyta</taxon>
        <taxon>Tracheophyta</taxon>
        <taxon>Spermatophyta</taxon>
        <taxon>Magnoliopsida</taxon>
        <taxon>eudicotyledons</taxon>
        <taxon>Gunneridae</taxon>
        <taxon>Pentapetalae</taxon>
        <taxon>rosids</taxon>
        <taxon>malvids</taxon>
        <taxon>Myrtales</taxon>
        <taxon>Myrtaceae</taxon>
        <taxon>Myrtoideae</taxon>
        <taxon>Myrteae</taxon>
        <taxon>Australasian group</taxon>
        <taxon>Rhodamnia</taxon>
    </lineage>
</organism>
<dbReference type="RefSeq" id="XP_048140797.1">
    <property type="nucleotide sequence ID" value="XM_048284840.1"/>
</dbReference>
<dbReference type="InterPro" id="IPR058192">
    <property type="entry name" value="WHD_ROQ1-like"/>
</dbReference>
<dbReference type="InterPro" id="IPR027417">
    <property type="entry name" value="P-loop_NTPase"/>
</dbReference>
<dbReference type="SUPFAM" id="SSF52200">
    <property type="entry name" value="Toll/Interleukin receptor TIR domain"/>
    <property type="match status" value="1"/>
</dbReference>
<dbReference type="Pfam" id="PF23598">
    <property type="entry name" value="LRR_14"/>
    <property type="match status" value="1"/>
</dbReference>
<dbReference type="GeneID" id="115742902"/>
<keyword evidence="1" id="KW-0433">Leucine-rich repeat</keyword>
<reference evidence="6" key="1">
    <citation type="submission" date="2025-08" db="UniProtKB">
        <authorList>
            <consortium name="RefSeq"/>
        </authorList>
    </citation>
    <scope>IDENTIFICATION</scope>
    <source>
        <tissue evidence="6">Leaf</tissue>
    </source>
</reference>
<evidence type="ECO:0000259" key="4">
    <source>
        <dbReference type="PROSITE" id="PS50104"/>
    </source>
</evidence>
<dbReference type="InterPro" id="IPR032675">
    <property type="entry name" value="LRR_dom_sf"/>
</dbReference>
<dbReference type="PANTHER" id="PTHR11017">
    <property type="entry name" value="LEUCINE-RICH REPEAT-CONTAINING PROTEIN"/>
    <property type="match status" value="1"/>
</dbReference>
<dbReference type="PRINTS" id="PR00364">
    <property type="entry name" value="DISEASERSIST"/>
</dbReference>
<name>A0ABM3HW24_9MYRT</name>
<evidence type="ECO:0000256" key="1">
    <source>
        <dbReference type="ARBA" id="ARBA00022614"/>
    </source>
</evidence>
<dbReference type="PROSITE" id="PS50104">
    <property type="entry name" value="TIR"/>
    <property type="match status" value="1"/>
</dbReference>
<dbReference type="Pfam" id="PF01582">
    <property type="entry name" value="TIR"/>
    <property type="match status" value="1"/>
</dbReference>
<dbReference type="InterPro" id="IPR035897">
    <property type="entry name" value="Toll_tir_struct_dom_sf"/>
</dbReference>
<sequence>MTSSDAGTSTGSEYQVFLSFRGPDTRTGFTDVLYHSLTDAGIHVFQDDEELRVGERIDGSLLQAIDDSRIYIPIFSQTYASSQWCLRELAHIMANTSKSEGNKKVLPIFFDVDPDDVKLKTPLYRDAILNLELEKKVSTRHVDAWRKALIEVDAIKGWEVKKYNGHGELINLVVVEVVEKLKTKHRYVTEYLVGIDDQALAVSKLVDINCGGVRFIQIHGMGGIGKTTLAKVVFNELSSDFGKCCCFLEDVRSKSSTDVDLIELQKKLLSEISHFAGTKSINEIDYGMKRIEEVLRNKKVLLVLDDVDNSEQVEKLIGKSTLYSGSRILITTRNKNVLQIRRAKEDQMLKYEMELMSCDHALELFSKHAFDRDSPLDEYCDLSREIVSHLGRLPLALEVIGSLLYHKKKQEQWKKTLEDLRKAPHDEVSAKLRISYDALSFEQQQIFLDIACFFIGEDKMNAIYMWEDCGFLRDDGVVVLNNMCLIKLLEDNRFWMHDQLRDFGREIVRQENPLIPGKRSRLWTREQILDTITTKETKRDVQALDLNLSKDHLTAIIRNEENERLQRKRSLKLNEGTFIDNLMNSPTEQIPGTMTTKEVKLLKRKLTVFLLMARKLKVVSLTSCDRLIETPNFSGCPNLERLTFKDCSSLRKIDSSIGKLKCLIYISISASIHLKDLPEEIGDLVSLQHLSVKDCYFVKLPDSIWKLKSLREVHFESKYYGLDSANSWELPSAVGMLRKLEVLVVFSRSLKGKLPYEIGSLSFLRILKLCWTRVSEVPTTFSMLPRLQMLDLWGCDKIQELPALPASLTYLRVRSVSLRVVPDLVNLTNLVELDLDNSGGGGHRLGTGELRWIGKLSKLNKLRLRLRNVRAPAELASLPLLNQLHMIGLDLQTFPELPLSLQELYLDDYSSIVSLTQNLRNLSSLGLFDSPMQEFVLDGLQLPNITELRVVNCGSLERITLSSMRTLQIVDVRGCSRLVEIRFSRLESLRTLYIQRCQSFEKLVDVEEAGYDNIELIIRYRTLILPLRALTMLQSFMLGFCPKILKIHIDGTSESLEYFILSACDYVQSLGDLSNLRNLKSLSIHHCDRLRVVKGLDELELLDELAISECKSLGRLINVSSTKLPNHCDISISGCREDFRGILESYKHHQENHLLIVLIEAEEKAVEKVVTAKIGNSSCNVSLGPFRKPLLCSKRKLELLGGNSSLRDFLLFLSEDCPALVFLFWIEKVGDLVVEYKH</sequence>
<protein>
    <submittedName>
        <fullName evidence="6">Disease resistance protein L6-like</fullName>
    </submittedName>
</protein>
<evidence type="ECO:0000256" key="2">
    <source>
        <dbReference type="ARBA" id="ARBA00022737"/>
    </source>
</evidence>
<keyword evidence="5" id="KW-1185">Reference proteome</keyword>
<dbReference type="PANTHER" id="PTHR11017:SF570">
    <property type="entry name" value="DISEASE RESISTANCE PROTEIN (TIR-NBS CLASS)-RELATED"/>
    <property type="match status" value="1"/>
</dbReference>
<dbReference type="InterPro" id="IPR044974">
    <property type="entry name" value="Disease_R_plants"/>
</dbReference>
<keyword evidence="2" id="KW-0677">Repeat</keyword>
<evidence type="ECO:0000313" key="6">
    <source>
        <dbReference type="RefSeq" id="XP_048140797.1"/>
    </source>
</evidence>
<evidence type="ECO:0000256" key="3">
    <source>
        <dbReference type="ARBA" id="ARBA00022821"/>
    </source>
</evidence>
<accession>A0ABM3HW24</accession>
<dbReference type="Pfam" id="PF00931">
    <property type="entry name" value="NB-ARC"/>
    <property type="match status" value="1"/>
</dbReference>
<dbReference type="Gene3D" id="3.40.50.10140">
    <property type="entry name" value="Toll/interleukin-1 receptor homology (TIR) domain"/>
    <property type="match status" value="1"/>
</dbReference>
<gene>
    <name evidence="6" type="primary">LOC115742902</name>
</gene>
<dbReference type="SUPFAM" id="SSF46785">
    <property type="entry name" value="Winged helix' DNA-binding domain"/>
    <property type="match status" value="1"/>
</dbReference>
<dbReference type="SMART" id="SM00255">
    <property type="entry name" value="TIR"/>
    <property type="match status" value="1"/>
</dbReference>
<dbReference type="InterPro" id="IPR002182">
    <property type="entry name" value="NB-ARC"/>
</dbReference>
<dbReference type="Gene3D" id="1.10.8.430">
    <property type="entry name" value="Helical domain of apoptotic protease-activating factors"/>
    <property type="match status" value="1"/>
</dbReference>
<dbReference type="InterPro" id="IPR000157">
    <property type="entry name" value="TIR_dom"/>
</dbReference>
<dbReference type="SUPFAM" id="SSF52540">
    <property type="entry name" value="P-loop containing nucleoside triphosphate hydrolases"/>
    <property type="match status" value="1"/>
</dbReference>
<dbReference type="Gene3D" id="3.40.50.300">
    <property type="entry name" value="P-loop containing nucleotide triphosphate hydrolases"/>
    <property type="match status" value="1"/>
</dbReference>
<dbReference type="InterPro" id="IPR055414">
    <property type="entry name" value="LRR_R13L4/SHOC2-like"/>
</dbReference>
<feature type="domain" description="TIR" evidence="4">
    <location>
        <begin position="12"/>
        <end position="153"/>
    </location>
</feature>
<dbReference type="Gene3D" id="3.80.10.10">
    <property type="entry name" value="Ribonuclease Inhibitor"/>
    <property type="match status" value="3"/>
</dbReference>
<dbReference type="InterPro" id="IPR036390">
    <property type="entry name" value="WH_DNA-bd_sf"/>
</dbReference>
<dbReference type="Pfam" id="PF23282">
    <property type="entry name" value="WHD_ROQ1"/>
    <property type="match status" value="1"/>
</dbReference>
<dbReference type="InterPro" id="IPR042197">
    <property type="entry name" value="Apaf_helical"/>
</dbReference>
<keyword evidence="3" id="KW-0611">Plant defense</keyword>
<proteinExistence type="predicted"/>
<dbReference type="SUPFAM" id="SSF52047">
    <property type="entry name" value="RNI-like"/>
    <property type="match status" value="2"/>
</dbReference>